<dbReference type="EMBL" id="CP104550">
    <property type="protein sequence ID" value="UXH32244.1"/>
    <property type="molecule type" value="Genomic_DNA"/>
</dbReference>
<dbReference type="PANTHER" id="PTHR43046:SF2">
    <property type="entry name" value="8-OXO-DGTP DIPHOSPHATASE-RELATED"/>
    <property type="match status" value="1"/>
</dbReference>
<accession>A0A9E7RU48</accession>
<proteinExistence type="predicted"/>
<dbReference type="GeneID" id="58978189"/>
<dbReference type="GO" id="GO:0016787">
    <property type="term" value="F:hydrolase activity"/>
    <property type="evidence" value="ECO:0007669"/>
    <property type="project" value="UniProtKB-KW"/>
</dbReference>
<dbReference type="InterPro" id="IPR015797">
    <property type="entry name" value="NUDIX_hydrolase-like_dom_sf"/>
</dbReference>
<dbReference type="AlphaFoldDB" id="A0A9E7RU48"/>
<evidence type="ECO:0000313" key="4">
    <source>
        <dbReference type="EMBL" id="UXH32244.1"/>
    </source>
</evidence>
<dbReference type="InterPro" id="IPR020476">
    <property type="entry name" value="Nudix_hydrolase"/>
</dbReference>
<dbReference type="CDD" id="cd04699">
    <property type="entry name" value="NUDIX_MutT_Nudt1"/>
    <property type="match status" value="1"/>
</dbReference>
<name>A0A9E7RU48_METWO</name>
<reference evidence="4" key="1">
    <citation type="submission" date="2022-09" db="EMBL/GenBank/DDBJ databases">
        <title>Characterization of three MwoI isoschizomers from sequenced genome and metagenomes.</title>
        <authorList>
            <person name="Fomenkov A."/>
            <person name="Xu S.Y."/>
            <person name="Roberts R.J."/>
        </authorList>
    </citation>
    <scope>NUCLEOTIDE SEQUENCE</scope>
    <source>
        <strain evidence="4">DSM 2970</strain>
    </source>
</reference>
<dbReference type="RefSeq" id="WP_191216407.1">
    <property type="nucleotide sequence ID" value="NZ_CP104550.1"/>
</dbReference>
<dbReference type="PROSITE" id="PS00893">
    <property type="entry name" value="NUDIX_BOX"/>
    <property type="match status" value="1"/>
</dbReference>
<organism evidence="4">
    <name type="scientific">Methanothermobacter wolfeii</name>
    <name type="common">Methanobacterium wolfei</name>
    <dbReference type="NCBI Taxonomy" id="145261"/>
    <lineage>
        <taxon>Archaea</taxon>
        <taxon>Methanobacteriati</taxon>
        <taxon>Methanobacteriota</taxon>
        <taxon>Methanomada group</taxon>
        <taxon>Methanobacteria</taxon>
        <taxon>Methanobacteriales</taxon>
        <taxon>Methanobacteriaceae</taxon>
        <taxon>Methanothermobacter</taxon>
    </lineage>
</organism>
<protein>
    <submittedName>
        <fullName evidence="4">NUDIX domain-containing protein</fullName>
    </submittedName>
</protein>
<dbReference type="InterPro" id="IPR020084">
    <property type="entry name" value="NUDIX_hydrolase_CS"/>
</dbReference>
<dbReference type="Proteomes" id="UP001065373">
    <property type="component" value="Chromosome"/>
</dbReference>
<dbReference type="SUPFAM" id="SSF55811">
    <property type="entry name" value="Nudix"/>
    <property type="match status" value="1"/>
</dbReference>
<evidence type="ECO:0000259" key="3">
    <source>
        <dbReference type="PROSITE" id="PS51462"/>
    </source>
</evidence>
<gene>
    <name evidence="4" type="ORF">N5910_02850</name>
</gene>
<dbReference type="PRINTS" id="PR00502">
    <property type="entry name" value="NUDIXFAMILY"/>
</dbReference>
<keyword evidence="2" id="KW-0378">Hydrolase</keyword>
<sequence length="154" mass="16971">MVGSVYIIAVRALIEDSEGRILLIKRSSNSKTNPSTWELPGGKVGAGESIEEALKREVKEETGLEITPHQVVGVAEQKFPVINAIHIIMRCGAGGEVELSHEHEGFAWVEPGDIGSYQLADWLKDFMEKNLNQGTVEEDSGLKRIIGLMKGFRR</sequence>
<evidence type="ECO:0000256" key="2">
    <source>
        <dbReference type="ARBA" id="ARBA00022801"/>
    </source>
</evidence>
<dbReference type="PROSITE" id="PS51462">
    <property type="entry name" value="NUDIX"/>
    <property type="match status" value="1"/>
</dbReference>
<feature type="domain" description="Nudix hydrolase" evidence="3">
    <location>
        <begin position="5"/>
        <end position="132"/>
    </location>
</feature>
<dbReference type="PANTHER" id="PTHR43046">
    <property type="entry name" value="GDP-MANNOSE MANNOSYL HYDROLASE"/>
    <property type="match status" value="1"/>
</dbReference>
<dbReference type="Gene3D" id="3.90.79.10">
    <property type="entry name" value="Nucleoside Triphosphate Pyrophosphohydrolase"/>
    <property type="match status" value="1"/>
</dbReference>
<comment type="cofactor">
    <cofactor evidence="1">
        <name>Mg(2+)</name>
        <dbReference type="ChEBI" id="CHEBI:18420"/>
    </cofactor>
</comment>
<dbReference type="InterPro" id="IPR000086">
    <property type="entry name" value="NUDIX_hydrolase_dom"/>
</dbReference>
<evidence type="ECO:0000256" key="1">
    <source>
        <dbReference type="ARBA" id="ARBA00001946"/>
    </source>
</evidence>
<dbReference type="Pfam" id="PF00293">
    <property type="entry name" value="NUDIX"/>
    <property type="match status" value="1"/>
</dbReference>